<dbReference type="CDD" id="cd08545">
    <property type="entry name" value="YcnI_like"/>
    <property type="match status" value="1"/>
</dbReference>
<dbReference type="OrthoDB" id="9796962at2"/>
<sequence>MVVAAITSGFSATASAHASLETKTAPVGSHYKAVMRIGHGCEGSSTHTVRIQLPPEVLRAKPMPKAGWTLETVKEKLDKPFDYYGKTINEDVREIIWSAGNLPDDYYDEFVFSAKLAGQPGQTIHLKTFQECSQGDLQWIEIPAEGQDPHDLKAPAPALKLVDKHHDH</sequence>
<dbReference type="Gene3D" id="2.60.40.2230">
    <property type="entry name" value="Uncharacterised protein YcnI-like PF07987, DUF1775"/>
    <property type="match status" value="1"/>
</dbReference>
<reference evidence="2 3" key="1">
    <citation type="submission" date="2018-11" db="EMBL/GenBank/DDBJ databases">
        <title>The draft genome sequence of Amphritea balenae JAMM 1525T.</title>
        <authorList>
            <person name="Fang Z."/>
            <person name="Zhang Y."/>
            <person name="Han X."/>
        </authorList>
    </citation>
    <scope>NUCLEOTIDE SEQUENCE [LARGE SCALE GENOMIC DNA]</scope>
    <source>
        <strain evidence="2 3">JAMM 1525</strain>
    </source>
</reference>
<evidence type="ECO:0000313" key="2">
    <source>
        <dbReference type="EMBL" id="RRC99431.1"/>
    </source>
</evidence>
<accession>A0A3P1SQA3</accession>
<evidence type="ECO:0000313" key="3">
    <source>
        <dbReference type="Proteomes" id="UP000267535"/>
    </source>
</evidence>
<dbReference type="EMBL" id="RQXV01000005">
    <property type="protein sequence ID" value="RRC99431.1"/>
    <property type="molecule type" value="Genomic_DNA"/>
</dbReference>
<name>A0A3P1SQA3_9GAMM</name>
<evidence type="ECO:0000259" key="1">
    <source>
        <dbReference type="Pfam" id="PF07987"/>
    </source>
</evidence>
<keyword evidence="3" id="KW-1185">Reference proteome</keyword>
<proteinExistence type="predicted"/>
<protein>
    <submittedName>
        <fullName evidence="2">DUF1775 domain-containing protein</fullName>
    </submittedName>
</protein>
<dbReference type="InterPro" id="IPR012533">
    <property type="entry name" value="YcnI-copper_dom"/>
</dbReference>
<dbReference type="AlphaFoldDB" id="A0A3P1SQA3"/>
<feature type="domain" description="YncI copper-binding" evidence="1">
    <location>
        <begin position="17"/>
        <end position="161"/>
    </location>
</feature>
<comment type="caution">
    <text evidence="2">The sequence shown here is derived from an EMBL/GenBank/DDBJ whole genome shotgun (WGS) entry which is preliminary data.</text>
</comment>
<dbReference type="Pfam" id="PF07987">
    <property type="entry name" value="DUF1775"/>
    <property type="match status" value="1"/>
</dbReference>
<organism evidence="2 3">
    <name type="scientific">Amphritea balenae</name>
    <dbReference type="NCBI Taxonomy" id="452629"/>
    <lineage>
        <taxon>Bacteria</taxon>
        <taxon>Pseudomonadati</taxon>
        <taxon>Pseudomonadota</taxon>
        <taxon>Gammaproteobacteria</taxon>
        <taxon>Oceanospirillales</taxon>
        <taxon>Oceanospirillaceae</taxon>
        <taxon>Amphritea</taxon>
    </lineage>
</organism>
<dbReference type="InterPro" id="IPR038507">
    <property type="entry name" value="YcnI-like_sf"/>
</dbReference>
<dbReference type="Proteomes" id="UP000267535">
    <property type="component" value="Unassembled WGS sequence"/>
</dbReference>
<gene>
    <name evidence="2" type="ORF">EHS89_11185</name>
</gene>